<gene>
    <name evidence="3" type="ORF">SOCE26_041150</name>
</gene>
<organism evidence="3 4">
    <name type="scientific">Sorangium cellulosum</name>
    <name type="common">Polyangium cellulosum</name>
    <dbReference type="NCBI Taxonomy" id="56"/>
    <lineage>
        <taxon>Bacteria</taxon>
        <taxon>Pseudomonadati</taxon>
        <taxon>Myxococcota</taxon>
        <taxon>Polyangia</taxon>
        <taxon>Polyangiales</taxon>
        <taxon>Polyangiaceae</taxon>
        <taxon>Sorangium</taxon>
    </lineage>
</organism>
<feature type="region of interest" description="Disordered" evidence="1">
    <location>
        <begin position="31"/>
        <end position="99"/>
    </location>
</feature>
<evidence type="ECO:0008006" key="5">
    <source>
        <dbReference type="Google" id="ProtNLM"/>
    </source>
</evidence>
<proteinExistence type="predicted"/>
<accession>A0A2L0ETS8</accession>
<protein>
    <recommendedName>
        <fullName evidence="5">Secreted protein</fullName>
    </recommendedName>
</protein>
<evidence type="ECO:0000256" key="2">
    <source>
        <dbReference type="SAM" id="SignalP"/>
    </source>
</evidence>
<feature type="compositionally biased region" description="Gly residues" evidence="1">
    <location>
        <begin position="31"/>
        <end position="61"/>
    </location>
</feature>
<evidence type="ECO:0000313" key="4">
    <source>
        <dbReference type="Proteomes" id="UP000238348"/>
    </source>
</evidence>
<feature type="chain" id="PRO_5014798120" description="Secreted protein" evidence="2">
    <location>
        <begin position="27"/>
        <end position="219"/>
    </location>
</feature>
<feature type="compositionally biased region" description="Low complexity" evidence="1">
    <location>
        <begin position="62"/>
        <end position="96"/>
    </location>
</feature>
<dbReference type="AlphaFoldDB" id="A0A2L0ETS8"/>
<feature type="signal peptide" evidence="2">
    <location>
        <begin position="1"/>
        <end position="26"/>
    </location>
</feature>
<name>A0A2L0ETS8_SORCE</name>
<keyword evidence="2" id="KW-0732">Signal</keyword>
<dbReference type="Proteomes" id="UP000238348">
    <property type="component" value="Chromosome"/>
</dbReference>
<evidence type="ECO:0000256" key="1">
    <source>
        <dbReference type="SAM" id="MobiDB-lite"/>
    </source>
</evidence>
<evidence type="ECO:0000313" key="3">
    <source>
        <dbReference type="EMBL" id="AUX42682.1"/>
    </source>
</evidence>
<dbReference type="RefSeq" id="WP_159397117.1">
    <property type="nucleotide sequence ID" value="NZ_CP012673.1"/>
</dbReference>
<dbReference type="PROSITE" id="PS51257">
    <property type="entry name" value="PROKAR_LIPOPROTEIN"/>
    <property type="match status" value="1"/>
</dbReference>
<dbReference type="EMBL" id="CP012673">
    <property type="protein sequence ID" value="AUX42682.1"/>
    <property type="molecule type" value="Genomic_DNA"/>
</dbReference>
<sequence>MKPVEPISYITSGILLALAVATTACGDDGGGGSGAAGGASGSGSGETVASGGGGGGGGGGAPSATSGGASTSAASSTSGAGASTSAASTTSSAAGGPDCPGPLEFDDNEACTFPGTCPSACGIEELGSRICTCSGGVADCEACEPPDAAQYPINPAAVDCSTVGGDGSAGSIRNTPCTEAEEGTSCIGNETGSARGCVCWDLGSGFQWECGSVNRWFAK</sequence>
<reference evidence="3 4" key="1">
    <citation type="submission" date="2015-09" db="EMBL/GenBank/DDBJ databases">
        <title>Sorangium comparison.</title>
        <authorList>
            <person name="Zaburannyi N."/>
            <person name="Bunk B."/>
            <person name="Overmann J."/>
            <person name="Mueller R."/>
        </authorList>
    </citation>
    <scope>NUCLEOTIDE SEQUENCE [LARGE SCALE GENOMIC DNA]</scope>
    <source>
        <strain evidence="3 4">So ce26</strain>
    </source>
</reference>